<sequence length="402" mass="46956">MLLLKGEVLLFPADVPASIAKIPDDVINEKYVRGEIRIVTEQARYPLSTIASIVESPTYRLSPEYQRRHRWTRNQQSRLIESLIMNVPIPPIFLYEYDYSKYEVMDGLQRLTAIHAFYRDEFSLADLTQWPELNGRTYSALPEKVREGIDRRYLSSVILLKETARNEEDALRLKQMVFERINSGGARLTPQETRNAIYDGPLNRLCIRLSKSQPLCRLWGLPLPDAQELDGGSPPEERLENDDFRRMEDVELVLRFFAFRQKRTLHKSTVPLSAYLDSYLYHGNGFDQDTLQGLECIFIDTIQLVEDVFGERSFWLYRQRRGNWSWLERPTTTIYDSLMAVASQHLDKAQLIRNKAQILRDRIESFYRENYDTFEGRNVNPSALIARESALEKFLIDTIKTA</sequence>
<dbReference type="SUPFAM" id="SSF110849">
    <property type="entry name" value="ParB/Sulfiredoxin"/>
    <property type="match status" value="1"/>
</dbReference>
<accession>A0ABT6B5C1</accession>
<dbReference type="RefSeq" id="WP_276269635.1">
    <property type="nucleotide sequence ID" value="NZ_JARJLM010000734.1"/>
</dbReference>
<comment type="caution">
    <text evidence="2">The sequence shown here is derived from an EMBL/GenBank/DDBJ whole genome shotgun (WGS) entry which is preliminary data.</text>
</comment>
<dbReference type="PANTHER" id="PTHR39639">
    <property type="entry name" value="CHROMOSOME 16, WHOLE GENOME SHOTGUN SEQUENCE"/>
    <property type="match status" value="1"/>
</dbReference>
<feature type="domain" description="GmrSD restriction endonucleases N-terminal" evidence="1">
    <location>
        <begin position="52"/>
        <end position="198"/>
    </location>
</feature>
<gene>
    <name evidence="2" type="ORF">P3W85_45205</name>
</gene>
<proteinExistence type="predicted"/>
<evidence type="ECO:0000313" key="3">
    <source>
        <dbReference type="Proteomes" id="UP001216674"/>
    </source>
</evidence>
<reference evidence="2 3" key="1">
    <citation type="submission" date="2023-03" db="EMBL/GenBank/DDBJ databases">
        <title>Draft assemblies of triclosan tolerant bacteria isolated from returned activated sludge.</title>
        <authorList>
            <person name="Van Hamelsveld S."/>
        </authorList>
    </citation>
    <scope>NUCLEOTIDE SEQUENCE [LARGE SCALE GENOMIC DNA]</scope>
    <source>
        <strain evidence="2 3">GW210010_S58</strain>
    </source>
</reference>
<dbReference type="InterPro" id="IPR004919">
    <property type="entry name" value="GmrSD_N"/>
</dbReference>
<dbReference type="InterPro" id="IPR036086">
    <property type="entry name" value="ParB/Sulfiredoxin_sf"/>
</dbReference>
<organism evidence="2 3">
    <name type="scientific">Cupriavidus basilensis</name>
    <dbReference type="NCBI Taxonomy" id="68895"/>
    <lineage>
        <taxon>Bacteria</taxon>
        <taxon>Pseudomonadati</taxon>
        <taxon>Pseudomonadota</taxon>
        <taxon>Betaproteobacteria</taxon>
        <taxon>Burkholderiales</taxon>
        <taxon>Burkholderiaceae</taxon>
        <taxon>Cupriavidus</taxon>
    </lineage>
</organism>
<dbReference type="PANTHER" id="PTHR39639:SF1">
    <property type="entry name" value="DUF262 DOMAIN-CONTAINING PROTEIN"/>
    <property type="match status" value="1"/>
</dbReference>
<dbReference type="EMBL" id="JARJLM010000734">
    <property type="protein sequence ID" value="MDF3840074.1"/>
    <property type="molecule type" value="Genomic_DNA"/>
</dbReference>
<dbReference type="Proteomes" id="UP001216674">
    <property type="component" value="Unassembled WGS sequence"/>
</dbReference>
<name>A0ABT6B5C1_9BURK</name>
<keyword evidence="3" id="KW-1185">Reference proteome</keyword>
<evidence type="ECO:0000313" key="2">
    <source>
        <dbReference type="EMBL" id="MDF3840074.1"/>
    </source>
</evidence>
<dbReference type="Pfam" id="PF03235">
    <property type="entry name" value="GmrSD_N"/>
    <property type="match status" value="1"/>
</dbReference>
<protein>
    <submittedName>
        <fullName evidence="2">DUF262 domain-containing protein</fullName>
    </submittedName>
</protein>
<evidence type="ECO:0000259" key="1">
    <source>
        <dbReference type="Pfam" id="PF03235"/>
    </source>
</evidence>